<evidence type="ECO:0000256" key="1">
    <source>
        <dbReference type="PROSITE-ProRule" id="PRU00221"/>
    </source>
</evidence>
<organism evidence="5">
    <name type="scientific">Ananas comosus</name>
    <name type="common">Pineapple</name>
    <name type="synonym">Ananas ananas</name>
    <dbReference type="NCBI Taxonomy" id="4615"/>
    <lineage>
        <taxon>Eukaryota</taxon>
        <taxon>Viridiplantae</taxon>
        <taxon>Streptophyta</taxon>
        <taxon>Embryophyta</taxon>
        <taxon>Tracheophyta</taxon>
        <taxon>Spermatophyta</taxon>
        <taxon>Magnoliopsida</taxon>
        <taxon>Liliopsida</taxon>
        <taxon>Poales</taxon>
        <taxon>Bromeliaceae</taxon>
        <taxon>Bromelioideae</taxon>
        <taxon>Ananas</taxon>
    </lineage>
</organism>
<reference evidence="3" key="1">
    <citation type="journal article" date="2015" name="Nat. Genet.">
        <title>The pineapple genome and the evolution of CAM photosynthesis.</title>
        <authorList>
            <person name="Ming R."/>
            <person name="VanBuren R."/>
            <person name="Wai C.M."/>
            <person name="Tang H."/>
            <person name="Schatz M.C."/>
            <person name="Bowers J.E."/>
            <person name="Lyons E."/>
            <person name="Wang M.L."/>
            <person name="Chen J."/>
            <person name="Biggers E."/>
            <person name="Zhang J."/>
            <person name="Huang L."/>
            <person name="Zhang L."/>
            <person name="Miao W."/>
            <person name="Zhang J."/>
            <person name="Ye Z."/>
            <person name="Miao C."/>
            <person name="Lin Z."/>
            <person name="Wang H."/>
            <person name="Zhou H."/>
            <person name="Yim W.C."/>
            <person name="Priest H.D."/>
            <person name="Zheng C."/>
            <person name="Woodhouse M."/>
            <person name="Edger P.P."/>
            <person name="Guyot R."/>
            <person name="Guo H.B."/>
            <person name="Guo H."/>
            <person name="Zheng G."/>
            <person name="Singh R."/>
            <person name="Sharma A."/>
            <person name="Min X."/>
            <person name="Zheng Y."/>
            <person name="Lee H."/>
            <person name="Gurtowski J."/>
            <person name="Sedlazeck F.J."/>
            <person name="Harkess A."/>
            <person name="McKain M.R."/>
            <person name="Liao Z."/>
            <person name="Fang J."/>
            <person name="Liu J."/>
            <person name="Zhang X."/>
            <person name="Zhang Q."/>
            <person name="Hu W."/>
            <person name="Qin Y."/>
            <person name="Wang K."/>
            <person name="Chen L.Y."/>
            <person name="Shirley N."/>
            <person name="Lin Y.R."/>
            <person name="Liu L.Y."/>
            <person name="Hernandez A.G."/>
            <person name="Wright C.L."/>
            <person name="Bulone V."/>
            <person name="Tuskan G.A."/>
            <person name="Heath K."/>
            <person name="Zee F."/>
            <person name="Moore P.H."/>
            <person name="Sunkar R."/>
            <person name="Leebens-Mack J.H."/>
            <person name="Mockler T."/>
            <person name="Bennetzen J.L."/>
            <person name="Freeling M."/>
            <person name="Sankoff D."/>
            <person name="Paterson A.H."/>
            <person name="Zhu X."/>
            <person name="Yang X."/>
            <person name="Smith J.A."/>
            <person name="Cushman J.C."/>
            <person name="Paull R.E."/>
            <person name="Yu Q."/>
        </authorList>
    </citation>
    <scope>NUCLEOTIDE SEQUENCE [LARGE SCALE GENOMIC DNA]</scope>
    <source>
        <strain evidence="3">cv. F153</strain>
    </source>
</reference>
<evidence type="ECO:0000256" key="2">
    <source>
        <dbReference type="SAM" id="MobiDB-lite"/>
    </source>
</evidence>
<keyword evidence="1" id="KW-0853">WD repeat</keyword>
<reference evidence="4 5" key="2">
    <citation type="submission" date="2025-04" db="UniProtKB">
        <authorList>
            <consortium name="RefSeq"/>
        </authorList>
    </citation>
    <scope>IDENTIFICATION</scope>
    <source>
        <tissue evidence="4 5">Leaf</tissue>
    </source>
</reference>
<dbReference type="AlphaFoldDB" id="A0A6P5F6K0"/>
<keyword evidence="3" id="KW-1185">Reference proteome</keyword>
<dbReference type="Gene3D" id="2.130.10.10">
    <property type="entry name" value="YVTN repeat-like/Quinoprotein amine dehydrogenase"/>
    <property type="match status" value="1"/>
</dbReference>
<protein>
    <submittedName>
        <fullName evidence="4 5">Uncharacterized protein LOC109710583 isoform X1</fullName>
    </submittedName>
</protein>
<evidence type="ECO:0000313" key="3">
    <source>
        <dbReference type="Proteomes" id="UP000515123"/>
    </source>
</evidence>
<feature type="repeat" description="WD" evidence="1">
    <location>
        <begin position="49"/>
        <end position="90"/>
    </location>
</feature>
<feature type="region of interest" description="Disordered" evidence="2">
    <location>
        <begin position="26"/>
        <end position="50"/>
    </location>
</feature>
<sequence length="117" mass="12388">MLQSDGVLFELLRRLQLMELSVQTLQVRPSSTNTQEQHEKSFKSTAPPSHSHALGVVAAATHPSGSLAVAASLDSSIRVFDVDSNDSSTPSTATRAKAATRGTGTPPRANSELIMDD</sequence>
<evidence type="ECO:0000313" key="5">
    <source>
        <dbReference type="RefSeq" id="XP_020088870.1"/>
    </source>
</evidence>
<feature type="compositionally biased region" description="Low complexity" evidence="2">
    <location>
        <begin position="87"/>
        <end position="107"/>
    </location>
</feature>
<feature type="region of interest" description="Disordered" evidence="2">
    <location>
        <begin position="82"/>
        <end position="117"/>
    </location>
</feature>
<accession>A0A6P5F6K0</accession>
<dbReference type="Gramene" id="Aco004729.1.mrna1">
    <property type="protein sequence ID" value="Aco004729.1.mrna1"/>
    <property type="gene ID" value="Aco004729.1.path1"/>
</dbReference>
<dbReference type="PROSITE" id="PS50082">
    <property type="entry name" value="WD_REPEATS_2"/>
    <property type="match status" value="1"/>
</dbReference>
<name>A0A6P5F6K0_ANACO</name>
<dbReference type="RefSeq" id="XP_020088870.1">
    <property type="nucleotide sequence ID" value="XM_020233281.1"/>
</dbReference>
<dbReference type="InterPro" id="IPR001680">
    <property type="entry name" value="WD40_rpt"/>
</dbReference>
<dbReference type="GeneID" id="109710583"/>
<gene>
    <name evidence="4 5" type="primary">LOC109710583</name>
</gene>
<dbReference type="Proteomes" id="UP000515123">
    <property type="component" value="Linkage group 5"/>
</dbReference>
<dbReference type="InterPro" id="IPR015943">
    <property type="entry name" value="WD40/YVTN_repeat-like_dom_sf"/>
</dbReference>
<feature type="compositionally biased region" description="Polar residues" evidence="2">
    <location>
        <begin position="26"/>
        <end position="35"/>
    </location>
</feature>
<evidence type="ECO:0000313" key="4">
    <source>
        <dbReference type="RefSeq" id="XP_020088869.1"/>
    </source>
</evidence>
<proteinExistence type="predicted"/>
<dbReference type="RefSeq" id="XP_020088869.1">
    <property type="nucleotide sequence ID" value="XM_020233280.1"/>
</dbReference>